<reference evidence="2 3" key="1">
    <citation type="submission" date="2017-02" db="EMBL/GenBank/DDBJ databases">
        <title>Bacillus pseudomycoides isolate FSL K6-0042.</title>
        <authorList>
            <person name="Kovac J."/>
        </authorList>
    </citation>
    <scope>NUCLEOTIDE SEQUENCE [LARGE SCALE GENOMIC DNA]</scope>
    <source>
        <strain evidence="2 3">FSL K6-0042</strain>
    </source>
</reference>
<dbReference type="PROSITE" id="PS50943">
    <property type="entry name" value="HTH_CROC1"/>
    <property type="match status" value="1"/>
</dbReference>
<dbReference type="Proteomes" id="UP000195321">
    <property type="component" value="Unassembled WGS sequence"/>
</dbReference>
<accession>A0A1Y3MAX0</accession>
<gene>
    <name evidence="2" type="ORF">BW425_21080</name>
</gene>
<dbReference type="InterPro" id="IPR010982">
    <property type="entry name" value="Lambda_DNA-bd_dom_sf"/>
</dbReference>
<evidence type="ECO:0000313" key="3">
    <source>
        <dbReference type="Proteomes" id="UP000195321"/>
    </source>
</evidence>
<protein>
    <submittedName>
        <fullName evidence="2">Transcriptional regulator</fullName>
    </submittedName>
</protein>
<dbReference type="InterPro" id="IPR001387">
    <property type="entry name" value="Cro/C1-type_HTH"/>
</dbReference>
<comment type="caution">
    <text evidence="2">The sequence shown here is derived from an EMBL/GenBank/DDBJ whole genome shotgun (WGS) entry which is preliminary data.</text>
</comment>
<dbReference type="SUPFAM" id="SSF47413">
    <property type="entry name" value="lambda repressor-like DNA-binding domains"/>
    <property type="match status" value="1"/>
</dbReference>
<organism evidence="2 3">
    <name type="scientific">Bacillus pseudomycoides</name>
    <dbReference type="NCBI Taxonomy" id="64104"/>
    <lineage>
        <taxon>Bacteria</taxon>
        <taxon>Bacillati</taxon>
        <taxon>Bacillota</taxon>
        <taxon>Bacilli</taxon>
        <taxon>Bacillales</taxon>
        <taxon>Bacillaceae</taxon>
        <taxon>Bacillus</taxon>
        <taxon>Bacillus cereus group</taxon>
    </lineage>
</organism>
<dbReference type="Pfam" id="PF01381">
    <property type="entry name" value="HTH_3"/>
    <property type="match status" value="1"/>
</dbReference>
<sequence>MIRSLFPLRKPHCTAIYKARLASGLKQSAIARIEGAKVIPRIDTIQLLAKTLGLKLDIVVNEQASALAMV</sequence>
<dbReference type="CDD" id="cd00093">
    <property type="entry name" value="HTH_XRE"/>
    <property type="match status" value="1"/>
</dbReference>
<name>A0A1Y3MAX0_9BACI</name>
<feature type="domain" description="HTH cro/C1-type" evidence="1">
    <location>
        <begin position="22"/>
        <end position="59"/>
    </location>
</feature>
<evidence type="ECO:0000313" key="2">
    <source>
        <dbReference type="EMBL" id="OUM46894.1"/>
    </source>
</evidence>
<dbReference type="Gene3D" id="1.10.260.40">
    <property type="entry name" value="lambda repressor-like DNA-binding domains"/>
    <property type="match status" value="1"/>
</dbReference>
<proteinExistence type="predicted"/>
<evidence type="ECO:0000259" key="1">
    <source>
        <dbReference type="PROSITE" id="PS50943"/>
    </source>
</evidence>
<dbReference type="AlphaFoldDB" id="A0A1Y3MAX0"/>
<dbReference type="RefSeq" id="WP_051124588.1">
    <property type="nucleotide sequence ID" value="NZ_CP189809.1"/>
</dbReference>
<dbReference type="GO" id="GO:0003677">
    <property type="term" value="F:DNA binding"/>
    <property type="evidence" value="ECO:0007669"/>
    <property type="project" value="InterPro"/>
</dbReference>
<dbReference type="EMBL" id="MWPX01000032">
    <property type="protein sequence ID" value="OUM46894.1"/>
    <property type="molecule type" value="Genomic_DNA"/>
</dbReference>